<dbReference type="Proteomes" id="UP000886874">
    <property type="component" value="Unassembled WGS sequence"/>
</dbReference>
<reference evidence="2" key="2">
    <citation type="journal article" date="2021" name="PeerJ">
        <title>Extensive microbial diversity within the chicken gut microbiome revealed by metagenomics and culture.</title>
        <authorList>
            <person name="Gilroy R."/>
            <person name="Ravi A."/>
            <person name="Getino M."/>
            <person name="Pursley I."/>
            <person name="Horton D.L."/>
            <person name="Alikhan N.F."/>
            <person name="Baker D."/>
            <person name="Gharbi K."/>
            <person name="Hall N."/>
            <person name="Watson M."/>
            <person name="Adriaenssens E.M."/>
            <person name="Foster-Nyarko E."/>
            <person name="Jarju S."/>
            <person name="Secka A."/>
            <person name="Antonio M."/>
            <person name="Oren A."/>
            <person name="Chaudhuri R.R."/>
            <person name="La Ragione R."/>
            <person name="Hildebrand F."/>
            <person name="Pallen M.J."/>
        </authorList>
    </citation>
    <scope>NUCLEOTIDE SEQUENCE</scope>
    <source>
        <strain evidence="2">ChiSjej2B20-13462</strain>
    </source>
</reference>
<name>A0A9D0Z4Z7_9FIRM</name>
<evidence type="ECO:0000259" key="1">
    <source>
        <dbReference type="Pfam" id="PF00882"/>
    </source>
</evidence>
<proteinExistence type="predicted"/>
<dbReference type="AlphaFoldDB" id="A0A9D0Z4Z7"/>
<evidence type="ECO:0000313" key="2">
    <source>
        <dbReference type="EMBL" id="HIQ69084.1"/>
    </source>
</evidence>
<gene>
    <name evidence="2" type="ORF">IAA67_01970</name>
</gene>
<reference evidence="2" key="1">
    <citation type="submission" date="2020-10" db="EMBL/GenBank/DDBJ databases">
        <authorList>
            <person name="Gilroy R."/>
        </authorList>
    </citation>
    <scope>NUCLEOTIDE SEQUENCE</scope>
    <source>
        <strain evidence="2">ChiSjej2B20-13462</strain>
    </source>
</reference>
<protein>
    <submittedName>
        <fullName evidence="2">Zinc dependent phospholipase C family protein</fullName>
    </submittedName>
</protein>
<sequence length="262" mass="29814">MPAAYTHYRFGRDVLPLLPPETRQIIAAHRALYDLGLHGPDLFFFYRQPFDNAVSRLGHSLHRQTGGTVLRRMAALWEKQPTDAGLSYLYGFLCHFALDSACHGYVGQIERLGVGHSILETQLDRAFLVEDRLDPTRVNPVGHLQPTAEHARIIAAFFPQLTEREVEESCKSMVRVQQLLLPSSTAKRKLLQGSTRLLKLDFVAGMVMPERESVACRQMVTHLRALYNEALPVAASLIQDFPRLESDRYLWNFEGELEEKTE</sequence>
<organism evidence="2 3">
    <name type="scientific">Candidatus Avoscillospira stercorigallinarum</name>
    <dbReference type="NCBI Taxonomy" id="2840708"/>
    <lineage>
        <taxon>Bacteria</taxon>
        <taxon>Bacillati</taxon>
        <taxon>Bacillota</taxon>
        <taxon>Clostridia</taxon>
        <taxon>Eubacteriales</taxon>
        <taxon>Oscillospiraceae</taxon>
        <taxon>Oscillospiraceae incertae sedis</taxon>
        <taxon>Candidatus Avoscillospira</taxon>
    </lineage>
</organism>
<comment type="caution">
    <text evidence="2">The sequence shown here is derived from an EMBL/GenBank/DDBJ whole genome shotgun (WGS) entry which is preliminary data.</text>
</comment>
<evidence type="ECO:0000313" key="3">
    <source>
        <dbReference type="Proteomes" id="UP000886874"/>
    </source>
</evidence>
<feature type="domain" description="Phospholipase C/D" evidence="1">
    <location>
        <begin position="6"/>
        <end position="133"/>
    </location>
</feature>
<dbReference type="EMBL" id="DVFN01000027">
    <property type="protein sequence ID" value="HIQ69084.1"/>
    <property type="molecule type" value="Genomic_DNA"/>
</dbReference>
<dbReference type="InterPro" id="IPR029002">
    <property type="entry name" value="PLPC/GPLD1"/>
</dbReference>
<accession>A0A9D0Z4Z7</accession>
<dbReference type="Pfam" id="PF00882">
    <property type="entry name" value="Zn_dep_PLPC"/>
    <property type="match status" value="1"/>
</dbReference>